<keyword evidence="6" id="KW-0460">Magnesium</keyword>
<keyword evidence="2 5" id="KW-0547">Nucleotide-binding</keyword>
<protein>
    <submittedName>
        <fullName evidence="7">Uncharacterized protein</fullName>
    </submittedName>
</protein>
<sequence>MEKAAEKLRHLLVGKDGMDKRRRRVKILLLGQAESGKSTVLKSFQLRFAPEHFHRERAQWRIIIYLNVIGSIKTVFDALGEEYEPKNDGQAINASMRVCLSARLGLSSLEIIEANILAVLAPECKDSRDMVLKSGSAWKTLLQTQQSLFSAGIDGQRLGTENDLSSILIAQKDEIEGLWLDNETQLILSRRRPCLRQSPGFFMDDISRILTPDYVPTDTDILRARIRTTGIEEHDFYVKKGFDPGLDYHMIEVGGSQSQRASWATFFNDVDAVVFLAPLLFNEFLEDDDNINRVEDSMLLWQEVCENNLLAKTRIVLFLNKVDILEATLRAGIQVNRYIASYRDQPNDLHHVTKYFRDKFHHFHTKYSPEHRPFFCHPTSAIDVSTTKHIVDTIRDLTLRQNLRSKGYL</sequence>
<feature type="binding site" evidence="6">
    <location>
        <position position="228"/>
    </location>
    <ligand>
        <name>Mg(2+)</name>
        <dbReference type="ChEBI" id="CHEBI:18420"/>
    </ligand>
</feature>
<dbReference type="InterPro" id="IPR001019">
    <property type="entry name" value="Gprotein_alpha_su"/>
</dbReference>
<accession>A0A8H5BAJ7</accession>
<feature type="binding site" evidence="5">
    <location>
        <begin position="222"/>
        <end position="228"/>
    </location>
    <ligand>
        <name>GTP</name>
        <dbReference type="ChEBI" id="CHEBI:37565"/>
    </ligand>
</feature>
<evidence type="ECO:0000313" key="8">
    <source>
        <dbReference type="Proteomes" id="UP000567179"/>
    </source>
</evidence>
<dbReference type="Pfam" id="PF00503">
    <property type="entry name" value="G-alpha"/>
    <property type="match status" value="1"/>
</dbReference>
<dbReference type="OrthoDB" id="5817230at2759"/>
<dbReference type="PANTHER" id="PTHR10218:SF360">
    <property type="entry name" value="GUANINE NUCLEOTIDE-BINDING PROTEIN SUBUNIT ALPHA HOMOLOG"/>
    <property type="match status" value="1"/>
</dbReference>
<dbReference type="EMBL" id="JAACJJ010000029">
    <property type="protein sequence ID" value="KAF5319704.1"/>
    <property type="molecule type" value="Genomic_DNA"/>
</dbReference>
<keyword evidence="3 5" id="KW-0342">GTP-binding</keyword>
<dbReference type="SUPFAM" id="SSF52540">
    <property type="entry name" value="P-loop containing nucleoside triphosphate hydrolases"/>
    <property type="match status" value="1"/>
</dbReference>
<dbReference type="Proteomes" id="UP000567179">
    <property type="component" value="Unassembled WGS sequence"/>
</dbReference>
<name>A0A8H5BAJ7_9AGAR</name>
<dbReference type="GO" id="GO:0005834">
    <property type="term" value="C:heterotrimeric G-protein complex"/>
    <property type="evidence" value="ECO:0007669"/>
    <property type="project" value="TreeGrafter"/>
</dbReference>
<evidence type="ECO:0000256" key="4">
    <source>
        <dbReference type="ARBA" id="ARBA00023224"/>
    </source>
</evidence>
<evidence type="ECO:0000256" key="6">
    <source>
        <dbReference type="PIRSR" id="PIRSR601019-2"/>
    </source>
</evidence>
<evidence type="ECO:0000256" key="5">
    <source>
        <dbReference type="PIRSR" id="PIRSR601019-1"/>
    </source>
</evidence>
<dbReference type="SUPFAM" id="SSF47895">
    <property type="entry name" value="Transducin (alpha subunit), insertion domain"/>
    <property type="match status" value="1"/>
</dbReference>
<proteinExistence type="predicted"/>
<dbReference type="FunFam" id="3.40.50.300:FF:000692">
    <property type="entry name" value="Guanine nucleotide-binding protein subunit alpha"/>
    <property type="match status" value="1"/>
</dbReference>
<evidence type="ECO:0000313" key="7">
    <source>
        <dbReference type="EMBL" id="KAF5319704.1"/>
    </source>
</evidence>
<dbReference type="GO" id="GO:0005737">
    <property type="term" value="C:cytoplasm"/>
    <property type="evidence" value="ECO:0007669"/>
    <property type="project" value="TreeGrafter"/>
</dbReference>
<dbReference type="InterPro" id="IPR011025">
    <property type="entry name" value="GproteinA_insert"/>
</dbReference>
<gene>
    <name evidence="7" type="ORF">D9619_008511</name>
</gene>
<evidence type="ECO:0000256" key="1">
    <source>
        <dbReference type="ARBA" id="ARBA00022723"/>
    </source>
</evidence>
<keyword evidence="8" id="KW-1185">Reference proteome</keyword>
<dbReference type="Gene3D" id="3.40.50.300">
    <property type="entry name" value="P-loop containing nucleotide triphosphate hydrolases"/>
    <property type="match status" value="2"/>
</dbReference>
<dbReference type="SMART" id="SM00275">
    <property type="entry name" value="G_alpha"/>
    <property type="match status" value="1"/>
</dbReference>
<dbReference type="GO" id="GO:0031683">
    <property type="term" value="F:G-protein beta/gamma-subunit complex binding"/>
    <property type="evidence" value="ECO:0007669"/>
    <property type="project" value="InterPro"/>
</dbReference>
<keyword evidence="4" id="KW-0807">Transducer</keyword>
<dbReference type="AlphaFoldDB" id="A0A8H5BAJ7"/>
<evidence type="ECO:0000256" key="2">
    <source>
        <dbReference type="ARBA" id="ARBA00022741"/>
    </source>
</evidence>
<feature type="binding site" evidence="5">
    <location>
        <position position="381"/>
    </location>
    <ligand>
        <name>GTP</name>
        <dbReference type="ChEBI" id="CHEBI:37565"/>
    </ligand>
</feature>
<evidence type="ECO:0000256" key="3">
    <source>
        <dbReference type="ARBA" id="ARBA00023134"/>
    </source>
</evidence>
<dbReference type="PANTHER" id="PTHR10218">
    <property type="entry name" value="GTP-BINDING PROTEIN ALPHA SUBUNIT"/>
    <property type="match status" value="1"/>
</dbReference>
<dbReference type="GO" id="GO:0003924">
    <property type="term" value="F:GTPase activity"/>
    <property type="evidence" value="ECO:0007669"/>
    <property type="project" value="InterPro"/>
</dbReference>
<feature type="binding site" evidence="5">
    <location>
        <begin position="320"/>
        <end position="323"/>
    </location>
    <ligand>
        <name>GTP</name>
        <dbReference type="ChEBI" id="CHEBI:37565"/>
    </ligand>
</feature>
<dbReference type="GO" id="GO:0046872">
    <property type="term" value="F:metal ion binding"/>
    <property type="evidence" value="ECO:0007669"/>
    <property type="project" value="UniProtKB-KW"/>
</dbReference>
<keyword evidence="1 6" id="KW-0479">Metal-binding</keyword>
<dbReference type="PROSITE" id="PS51882">
    <property type="entry name" value="G_ALPHA"/>
    <property type="match status" value="1"/>
</dbReference>
<dbReference type="GO" id="GO:0005525">
    <property type="term" value="F:GTP binding"/>
    <property type="evidence" value="ECO:0007669"/>
    <property type="project" value="UniProtKB-KW"/>
</dbReference>
<dbReference type="GO" id="GO:0007188">
    <property type="term" value="P:adenylate cyclase-modulating G protein-coupled receptor signaling pathway"/>
    <property type="evidence" value="ECO:0007669"/>
    <property type="project" value="TreeGrafter"/>
</dbReference>
<organism evidence="7 8">
    <name type="scientific">Psilocybe cf. subviscida</name>
    <dbReference type="NCBI Taxonomy" id="2480587"/>
    <lineage>
        <taxon>Eukaryota</taxon>
        <taxon>Fungi</taxon>
        <taxon>Dikarya</taxon>
        <taxon>Basidiomycota</taxon>
        <taxon>Agaricomycotina</taxon>
        <taxon>Agaricomycetes</taxon>
        <taxon>Agaricomycetidae</taxon>
        <taxon>Agaricales</taxon>
        <taxon>Agaricineae</taxon>
        <taxon>Strophariaceae</taxon>
        <taxon>Psilocybe</taxon>
    </lineage>
</organism>
<dbReference type="PRINTS" id="PR00318">
    <property type="entry name" value="GPROTEINA"/>
</dbReference>
<feature type="binding site" evidence="5">
    <location>
        <begin position="34"/>
        <end position="39"/>
    </location>
    <ligand>
        <name>GTP</name>
        <dbReference type="ChEBI" id="CHEBI:37565"/>
    </ligand>
</feature>
<comment type="caution">
    <text evidence="7">The sequence shown here is derived from an EMBL/GenBank/DDBJ whole genome shotgun (WGS) entry which is preliminary data.</text>
</comment>
<dbReference type="GO" id="GO:0001664">
    <property type="term" value="F:G protein-coupled receptor binding"/>
    <property type="evidence" value="ECO:0007669"/>
    <property type="project" value="TreeGrafter"/>
</dbReference>
<dbReference type="InterPro" id="IPR027417">
    <property type="entry name" value="P-loop_NTPase"/>
</dbReference>
<feature type="binding site" evidence="6">
    <location>
        <position position="38"/>
    </location>
    <ligand>
        <name>Mg(2+)</name>
        <dbReference type="ChEBI" id="CHEBI:18420"/>
    </ligand>
</feature>
<reference evidence="7 8" key="1">
    <citation type="journal article" date="2020" name="ISME J.">
        <title>Uncovering the hidden diversity of litter-decomposition mechanisms in mushroom-forming fungi.</title>
        <authorList>
            <person name="Floudas D."/>
            <person name="Bentzer J."/>
            <person name="Ahren D."/>
            <person name="Johansson T."/>
            <person name="Persson P."/>
            <person name="Tunlid A."/>
        </authorList>
    </citation>
    <scope>NUCLEOTIDE SEQUENCE [LARGE SCALE GENOMIC DNA]</scope>
    <source>
        <strain evidence="7 8">CBS 101986</strain>
    </source>
</reference>